<dbReference type="Proteomes" id="UP000094020">
    <property type="component" value="Chromosome 2"/>
</dbReference>
<reference evidence="3" key="4">
    <citation type="submission" date="2024-02" db="EMBL/GenBank/DDBJ databases">
        <title>Comparative genomics of Cryptococcus and Kwoniella reveals pathogenesis evolution and contrasting modes of karyotype evolution via chromosome fusion or intercentromeric recombination.</title>
        <authorList>
            <person name="Coelho M.A."/>
            <person name="David-Palma M."/>
            <person name="Shea T."/>
            <person name="Bowers K."/>
            <person name="McGinley-Smith S."/>
            <person name="Mohammad A.W."/>
            <person name="Gnirke A."/>
            <person name="Yurkov A.M."/>
            <person name="Nowrousian M."/>
            <person name="Sun S."/>
            <person name="Cuomo C.A."/>
            <person name="Heitman J."/>
        </authorList>
    </citation>
    <scope>NUCLEOTIDE SEQUENCE</scope>
    <source>
        <strain evidence="3">CBS 10737</strain>
    </source>
</reference>
<evidence type="ECO:0000313" key="3">
    <source>
        <dbReference type="EMBL" id="WWC67493.1"/>
    </source>
</evidence>
<feature type="compositionally biased region" description="Basic residues" evidence="1">
    <location>
        <begin position="145"/>
        <end position="155"/>
    </location>
</feature>
<dbReference type="OrthoDB" id="2565040at2759"/>
<feature type="region of interest" description="Disordered" evidence="1">
    <location>
        <begin position="121"/>
        <end position="155"/>
    </location>
</feature>
<evidence type="ECO:0000313" key="4">
    <source>
        <dbReference type="Proteomes" id="UP000094020"/>
    </source>
</evidence>
<dbReference type="EMBL" id="CP144520">
    <property type="protein sequence ID" value="WWC67493.1"/>
    <property type="molecule type" value="Genomic_DNA"/>
</dbReference>
<accession>A0A1B9HWS4</accession>
<sequence length="155" mass="17212">MSTHPFLVDQTPSLPIASSSKSTIYTSPKSSIYTCSAMQHTHTRTNSSTSINTLASDISTSSNTSTSSFSSVTSSYSRSAPIDRECLRWMQQESDCEHLFGSVSSRGKSLSLEEREVRRRAMEVGESQSSLDQSEKSRLKDIKAERRKGKVGKWF</sequence>
<dbReference type="AlphaFoldDB" id="A0A1B9HWS4"/>
<name>A0A1B9HWS4_9TREE</name>
<reference evidence="2" key="3">
    <citation type="submission" date="2016-07" db="EMBL/GenBank/DDBJ databases">
        <title>Evolution of pathogenesis and genome organization in the Tremellales.</title>
        <authorList>
            <person name="Cuomo C."/>
            <person name="Litvintseva A."/>
            <person name="Heitman J."/>
            <person name="Chen Y."/>
            <person name="Sun S."/>
            <person name="Springer D."/>
            <person name="Dromer F."/>
            <person name="Young S."/>
            <person name="Zeng Q."/>
            <person name="Chapman S."/>
            <person name="Gujja S."/>
            <person name="Saif S."/>
            <person name="Birren B."/>
        </authorList>
    </citation>
    <scope>NUCLEOTIDE SEQUENCE</scope>
    <source>
        <strain evidence="2">CBS 10737</strain>
    </source>
</reference>
<dbReference type="RefSeq" id="XP_019008942.1">
    <property type="nucleotide sequence ID" value="XM_019158329.1"/>
</dbReference>
<reference evidence="3" key="2">
    <citation type="submission" date="2013-07" db="EMBL/GenBank/DDBJ databases">
        <authorList>
            <consortium name="The Broad Institute Genome Sequencing Platform"/>
            <person name="Cuomo C."/>
            <person name="Litvintseva A."/>
            <person name="Chen Y."/>
            <person name="Heitman J."/>
            <person name="Sun S."/>
            <person name="Springer D."/>
            <person name="Dromer F."/>
            <person name="Young S.K."/>
            <person name="Zeng Q."/>
            <person name="Gargeya S."/>
            <person name="Fitzgerald M."/>
            <person name="Abouelleil A."/>
            <person name="Alvarado L."/>
            <person name="Berlin A.M."/>
            <person name="Chapman S.B."/>
            <person name="Dewar J."/>
            <person name="Goldberg J."/>
            <person name="Griggs A."/>
            <person name="Gujja S."/>
            <person name="Hansen M."/>
            <person name="Howarth C."/>
            <person name="Imamovic A."/>
            <person name="Larimer J."/>
            <person name="McCowan C."/>
            <person name="Murphy C."/>
            <person name="Pearson M."/>
            <person name="Priest M."/>
            <person name="Roberts A."/>
            <person name="Saif S."/>
            <person name="Shea T."/>
            <person name="Sykes S."/>
            <person name="Wortman J."/>
            <person name="Nusbaum C."/>
            <person name="Birren B."/>
        </authorList>
    </citation>
    <scope>NUCLEOTIDE SEQUENCE</scope>
    <source>
        <strain evidence="3">CBS 10737</strain>
    </source>
</reference>
<keyword evidence="4" id="KW-1185">Reference proteome</keyword>
<proteinExistence type="predicted"/>
<feature type="region of interest" description="Disordered" evidence="1">
    <location>
        <begin position="57"/>
        <end position="79"/>
    </location>
</feature>
<organism evidence="2">
    <name type="scientific">Kwoniella pini CBS 10737</name>
    <dbReference type="NCBI Taxonomy" id="1296096"/>
    <lineage>
        <taxon>Eukaryota</taxon>
        <taxon>Fungi</taxon>
        <taxon>Dikarya</taxon>
        <taxon>Basidiomycota</taxon>
        <taxon>Agaricomycotina</taxon>
        <taxon>Tremellomycetes</taxon>
        <taxon>Tremellales</taxon>
        <taxon>Cryptococcaceae</taxon>
        <taxon>Kwoniella</taxon>
    </lineage>
</organism>
<evidence type="ECO:0000256" key="1">
    <source>
        <dbReference type="SAM" id="MobiDB-lite"/>
    </source>
</evidence>
<evidence type="ECO:0000313" key="2">
    <source>
        <dbReference type="EMBL" id="OCF47723.1"/>
    </source>
</evidence>
<dbReference type="EMBL" id="KV700116">
    <property type="protein sequence ID" value="OCF47723.1"/>
    <property type="molecule type" value="Genomic_DNA"/>
</dbReference>
<dbReference type="GeneID" id="30174998"/>
<feature type="compositionally biased region" description="Basic and acidic residues" evidence="1">
    <location>
        <begin position="133"/>
        <end position="144"/>
    </location>
</feature>
<protein>
    <submittedName>
        <fullName evidence="2">Uncharacterized protein</fullName>
    </submittedName>
</protein>
<reference evidence="2" key="1">
    <citation type="submission" date="2013-07" db="EMBL/GenBank/DDBJ databases">
        <title>The Genome Sequence of Cryptococcus pinus CBS10737.</title>
        <authorList>
            <consortium name="The Broad Institute Genome Sequencing Platform"/>
            <person name="Cuomo C."/>
            <person name="Litvintseva A."/>
            <person name="Chen Y."/>
            <person name="Heitman J."/>
            <person name="Sun S."/>
            <person name="Springer D."/>
            <person name="Dromer F."/>
            <person name="Young S.K."/>
            <person name="Zeng Q."/>
            <person name="Gargeya S."/>
            <person name="Fitzgerald M."/>
            <person name="Abouelleil A."/>
            <person name="Alvarado L."/>
            <person name="Berlin A.M."/>
            <person name="Chapman S.B."/>
            <person name="Dewar J."/>
            <person name="Goldberg J."/>
            <person name="Griggs A."/>
            <person name="Gujja S."/>
            <person name="Hansen M."/>
            <person name="Howarth C."/>
            <person name="Imamovic A."/>
            <person name="Larimer J."/>
            <person name="McCowan C."/>
            <person name="Murphy C."/>
            <person name="Pearson M."/>
            <person name="Priest M."/>
            <person name="Roberts A."/>
            <person name="Saif S."/>
            <person name="Shea T."/>
            <person name="Sykes S."/>
            <person name="Wortman J."/>
            <person name="Nusbaum C."/>
            <person name="Birren B."/>
        </authorList>
    </citation>
    <scope>NUCLEOTIDE SEQUENCE [LARGE SCALE GENOMIC DNA]</scope>
    <source>
        <strain evidence="2">CBS 10737</strain>
    </source>
</reference>
<dbReference type="KEGG" id="kpin:30174998"/>
<gene>
    <name evidence="2" type="ORF">I206_06629</name>
    <name evidence="3" type="ORF">I206_101401</name>
</gene>